<keyword evidence="2" id="KW-1185">Reference proteome</keyword>
<proteinExistence type="predicted"/>
<evidence type="ECO:0000313" key="2">
    <source>
        <dbReference type="Proteomes" id="UP001189429"/>
    </source>
</evidence>
<dbReference type="Proteomes" id="UP001189429">
    <property type="component" value="Unassembled WGS sequence"/>
</dbReference>
<evidence type="ECO:0000313" key="1">
    <source>
        <dbReference type="EMBL" id="CAK0900551.1"/>
    </source>
</evidence>
<accession>A0ABN9XQ22</accession>
<organism evidence="1 2">
    <name type="scientific">Prorocentrum cordatum</name>
    <dbReference type="NCBI Taxonomy" id="2364126"/>
    <lineage>
        <taxon>Eukaryota</taxon>
        <taxon>Sar</taxon>
        <taxon>Alveolata</taxon>
        <taxon>Dinophyceae</taxon>
        <taxon>Prorocentrales</taxon>
        <taxon>Prorocentraceae</taxon>
        <taxon>Prorocentrum</taxon>
    </lineage>
</organism>
<name>A0ABN9XQ22_9DINO</name>
<sequence>MLAQARGARAGHAAGSNSGRLVRCAGSKSTLLDTCYASTVAASLQGPCAQGVLEQPDVFWVRIDERGMGQAIATKGGGRELVAQGAGWPTNSRCVAEELATCKFWNRTCSQAAGAGGCAPALVSAVLRGLRRQLQEDGELSLSSLEPGVAGHDPADYPEKDLAKFYDDVSGELLPTPQVRKARVAELDFLRGSPVCEKVPAAQAKGKNMVSVRWCDVNKGDDDNLEVRSRLVGGECKWQDPFMQGAFAATPPLESLRYLFHSMTATRRVRGAPVRLKMLVMDVSRAHFHAPCVREMYIRLPEEDATPGVVGKLLRAIYGARDAANQWGSLTNGSFFNDIITKLGYDVGVSNPCLYRRRNKLSIGWRHGGDLAFIGEVDHMNSLFDEIGKHMTLKKRGVLGFEDGDDTHITILNRLVDFRTKDGVPTVTYEPDPRHVDLLVDRLGLTGGRVKAVGTPGEKCGDCHSEEPLADSSVSLYRSCTMRIAYLAADLPRLQFSANRLARGMSKPTVGHWNRPKRAVRYLKGHPRWVQQFQMQEPSMARDFGDELRIRLRTDSTASKGIASRIGLGKVRHLDTALLWIQHQVGKGNIHMQKVDGKTNLADLGTKDVEEAFIVRFMGGMGFKEEAGRHPKALKVSHGLGGYGEEDLLAQTDDVGNEKGLI</sequence>
<protein>
    <submittedName>
        <fullName evidence="1">Uncharacterized protein</fullName>
    </submittedName>
</protein>
<dbReference type="EMBL" id="CAUYUJ010020798">
    <property type="protein sequence ID" value="CAK0900551.1"/>
    <property type="molecule type" value="Genomic_DNA"/>
</dbReference>
<reference evidence="1" key="1">
    <citation type="submission" date="2023-10" db="EMBL/GenBank/DDBJ databases">
        <authorList>
            <person name="Chen Y."/>
            <person name="Shah S."/>
            <person name="Dougan E. K."/>
            <person name="Thang M."/>
            <person name="Chan C."/>
        </authorList>
    </citation>
    <scope>NUCLEOTIDE SEQUENCE [LARGE SCALE GENOMIC DNA]</scope>
</reference>
<comment type="caution">
    <text evidence="1">The sequence shown here is derived from an EMBL/GenBank/DDBJ whole genome shotgun (WGS) entry which is preliminary data.</text>
</comment>
<gene>
    <name evidence="1" type="ORF">PCOR1329_LOCUS77795</name>
</gene>